<comment type="caution">
    <text evidence="3">The sequence shown here is derived from an EMBL/GenBank/DDBJ whole genome shotgun (WGS) entry which is preliminary data.</text>
</comment>
<dbReference type="InterPro" id="IPR005151">
    <property type="entry name" value="Tail-specific_protease"/>
</dbReference>
<gene>
    <name evidence="3" type="ORF">EZS28_018269</name>
</gene>
<dbReference type="Proteomes" id="UP000324800">
    <property type="component" value="Unassembled WGS sequence"/>
</dbReference>
<proteinExistence type="predicted"/>
<feature type="compositionally biased region" description="Polar residues" evidence="1">
    <location>
        <begin position="289"/>
        <end position="298"/>
    </location>
</feature>
<dbReference type="Pfam" id="PF03572">
    <property type="entry name" value="Peptidase_S41"/>
    <property type="match status" value="1"/>
</dbReference>
<evidence type="ECO:0000313" key="3">
    <source>
        <dbReference type="EMBL" id="KAA6386203.1"/>
    </source>
</evidence>
<evidence type="ECO:0000259" key="2">
    <source>
        <dbReference type="Pfam" id="PF03572"/>
    </source>
</evidence>
<evidence type="ECO:0000256" key="1">
    <source>
        <dbReference type="SAM" id="MobiDB-lite"/>
    </source>
</evidence>
<dbReference type="InterPro" id="IPR029045">
    <property type="entry name" value="ClpP/crotonase-like_dom_sf"/>
</dbReference>
<dbReference type="GO" id="GO:0006508">
    <property type="term" value="P:proteolysis"/>
    <property type="evidence" value="ECO:0007669"/>
    <property type="project" value="InterPro"/>
</dbReference>
<name>A0A5J4VUZ1_9EUKA</name>
<feature type="domain" description="Tail specific protease" evidence="2">
    <location>
        <begin position="73"/>
        <end position="272"/>
    </location>
</feature>
<feature type="region of interest" description="Disordered" evidence="1">
    <location>
        <begin position="277"/>
        <end position="298"/>
    </location>
</feature>
<dbReference type="OrthoDB" id="27214at2759"/>
<sequence>MMQKHKEQQEQIVTQHIQERIRPKFLEEISKLPILPVNNSNSINNNKPQLIRIQSDAASNDGTAQYFLQNSQTGIIQIQTFSPSSTQQFQQEIYQAISNFKNENSTQFAKRIIIDVRSNPGGYIYLGAQTLRFLFPQAGHPIYPVVDQIRTPLNKEYAVLEDYIQRNQMSSAELMVNPENMSVDSQFYTRGGRNRKTTSNEFDKSMEVELTEKYGIYRNQVNRYITLTTNQKWKRQILYNPEDVLIITDGQCASTCSQFLKAIQQKHLARIISVGVKDPRDPNKRQDISYASSGSATNVNSIQSDKSYANYRTIWNTSNIPGKFVRTGTYLGFANRGLYGYNDQSKDQLMEYQIIDPDFRYEVAPNPGETPEYLGEAQKLEFYENILNIESELLGNQQTQQEKKCLSWEVDFVQAASNGDCRGCLRGDQHSVFGYPCTTRGKTEQEGRNIDGTSKIGVFDDEQCVFSHCKVGYYRKNVNVNGTMKDQCVLIPLGYNETRSEMTPDQSEDEISVDDQCGNPCKNITSATPIDTCACPTDPTKLQQDPRKDGLCKCAIITSSTPIDQCACPTDANLLALDPRKDGLCKCAIIVQTTPIDTCACPTERSELDKDPRKDGLCKCAIITSTTPIDTCACPTDSNLLALDPRKEGLCKCAIITSSTPVNTCPCPTDPTKLQQDPRKDGLCKCAIITSTTPIDTCPCPTDSNKLAQDPRKDGLCKCSIITSTTPIDTCPCPTDSNLLAQDPRKDGLCQCAIITSSTPVNTCPCPTDSNLLAQDPRKDGLCKCAIITSSTPIDQCACPTDANLLALDPRKDGLCKCAIIVQTTPIDTCACPTERSELDKDPRKDGLCKCAIITSTTPIDTCACPTDSNLLALDPRKEGLCKCAIITSSTPVSTCPCPTDQSKLQQDPRKDGLCKCAIITSTTSPDTCPCPTELAKDPRQYGICQPEAKFFEYYINKSSGIDRLDRGLSPSSPTRSIGYTIKTLVDSYQYRGSALLNVAADNFSENIEFKSPGHGINTFRLVGTPKDGNNETYPALTNSAHPDQGAIKIIGVGVHVQHFIFAYVPPVSLVSTIQPMISINAGSLSDWNEIASGQRNEIPDHLTQTFTDCIFEGSSVDYNTKKSYGYTIGPFLSIIGSRVTIENCQFNTKDNIQILKGIPSAIISAVFLYPDSGIIINNCNFENLTQSSQVSEAALRETGILNLTGNNKAQQQHLNNLPPSLAIFGIVDSTSSNNSRNAETAQIEVKSTQFINSKGESARCEAVLIDGFALVRNFNDLKNSKSNQLKHKLNNASPLYLPIVNLDGNSFENANEQTNAFVALGSGVRYGLISNNRFVFNNTTSDKETVLINFESAERVTESGGAENIIGSGNTYTTSLIEEGGSDQIQTSGLFTVEGKQDSSFDIQTDSKVTVNIIDTTSDVVEEKDDDIKGKKSEIMIVVISITASFVLGENPSFQSSPKGDYSSPSPSETLAPPLYFEIAKWAAGTGKRTMTQASGQNAQALFIHLRDGTDLNTTPSQPLIDDRDVNECDTNVFASDREITVTDADTGPALRTPSMQEIQNFIMRFMKLLTGRNAFAIDFWANPIAQAQIRNYKARSLHTPEVTRHVEVLPQQVLNNAANSRVDGYIQNLQFQILMLYKITVLSIQHVLEGKSKETLIDLVGKCAALFRFAERSTYIQIQMKKGAQGAEQFDPGYNGVMPHVIQPLHALRLIQGQGSQDLVNLQAGQYSATAMGPGQQIPQLVTFTPIQIVQHFYS</sequence>
<dbReference type="InterPro" id="IPR052766">
    <property type="entry name" value="S41A_metabolite_peptidase"/>
</dbReference>
<dbReference type="GO" id="GO:0008236">
    <property type="term" value="F:serine-type peptidase activity"/>
    <property type="evidence" value="ECO:0007669"/>
    <property type="project" value="InterPro"/>
</dbReference>
<dbReference type="PANTHER" id="PTHR37049:SF4">
    <property type="entry name" value="RHODANESE DOMAIN-CONTAINING PROTEIN"/>
    <property type="match status" value="1"/>
</dbReference>
<organism evidence="3 4">
    <name type="scientific">Streblomastix strix</name>
    <dbReference type="NCBI Taxonomy" id="222440"/>
    <lineage>
        <taxon>Eukaryota</taxon>
        <taxon>Metamonada</taxon>
        <taxon>Preaxostyla</taxon>
        <taxon>Oxymonadida</taxon>
        <taxon>Streblomastigidae</taxon>
        <taxon>Streblomastix</taxon>
    </lineage>
</organism>
<protein>
    <recommendedName>
        <fullName evidence="2">Tail specific protease domain-containing protein</fullName>
    </recommendedName>
</protein>
<dbReference type="EMBL" id="SNRW01004913">
    <property type="protein sequence ID" value="KAA6386203.1"/>
    <property type="molecule type" value="Genomic_DNA"/>
</dbReference>
<dbReference type="PANTHER" id="PTHR37049">
    <property type="entry name" value="PEPTIDASE S41 FAMILY PROTEIN"/>
    <property type="match status" value="1"/>
</dbReference>
<dbReference type="SUPFAM" id="SSF52096">
    <property type="entry name" value="ClpP/crotonase"/>
    <property type="match status" value="1"/>
</dbReference>
<accession>A0A5J4VUZ1</accession>
<dbReference type="Gene3D" id="3.90.226.10">
    <property type="entry name" value="2-enoyl-CoA Hydratase, Chain A, domain 1"/>
    <property type="match status" value="1"/>
</dbReference>
<feature type="compositionally biased region" description="Basic and acidic residues" evidence="1">
    <location>
        <begin position="277"/>
        <end position="287"/>
    </location>
</feature>
<evidence type="ECO:0000313" key="4">
    <source>
        <dbReference type="Proteomes" id="UP000324800"/>
    </source>
</evidence>
<reference evidence="3 4" key="1">
    <citation type="submission" date="2019-03" db="EMBL/GenBank/DDBJ databases">
        <title>Single cell metagenomics reveals metabolic interactions within the superorganism composed of flagellate Streblomastix strix and complex community of Bacteroidetes bacteria on its surface.</title>
        <authorList>
            <person name="Treitli S.C."/>
            <person name="Kolisko M."/>
            <person name="Husnik F."/>
            <person name="Keeling P."/>
            <person name="Hampl V."/>
        </authorList>
    </citation>
    <scope>NUCLEOTIDE SEQUENCE [LARGE SCALE GENOMIC DNA]</scope>
    <source>
        <strain evidence="3">ST1C</strain>
    </source>
</reference>